<protein>
    <submittedName>
        <fullName evidence="1">Uncharacterized protein</fullName>
    </submittedName>
</protein>
<evidence type="ECO:0000313" key="2">
    <source>
        <dbReference type="Proteomes" id="UP000008311"/>
    </source>
</evidence>
<evidence type="ECO:0000313" key="1">
    <source>
        <dbReference type="EMBL" id="EEF40505.1"/>
    </source>
</evidence>
<name>B9S7A0_RICCO</name>
<gene>
    <name evidence="1" type="ORF">RCOM_0774950</name>
</gene>
<accession>B9S7A0</accession>
<proteinExistence type="predicted"/>
<reference evidence="2" key="1">
    <citation type="journal article" date="2010" name="Nat. Biotechnol.">
        <title>Draft genome sequence of the oilseed species Ricinus communis.</title>
        <authorList>
            <person name="Chan A.P."/>
            <person name="Crabtree J."/>
            <person name="Zhao Q."/>
            <person name="Lorenzi H."/>
            <person name="Orvis J."/>
            <person name="Puiu D."/>
            <person name="Melake-Berhan A."/>
            <person name="Jones K.M."/>
            <person name="Redman J."/>
            <person name="Chen G."/>
            <person name="Cahoon E.B."/>
            <person name="Gedil M."/>
            <person name="Stanke M."/>
            <person name="Haas B.J."/>
            <person name="Wortman J.R."/>
            <person name="Fraser-Liggett C.M."/>
            <person name="Ravel J."/>
            <person name="Rabinowicz P.D."/>
        </authorList>
    </citation>
    <scope>NUCLEOTIDE SEQUENCE [LARGE SCALE GENOMIC DNA]</scope>
    <source>
        <strain evidence="2">cv. Hale</strain>
    </source>
</reference>
<dbReference type="EMBL" id="EQ973884">
    <property type="protein sequence ID" value="EEF40505.1"/>
    <property type="molecule type" value="Genomic_DNA"/>
</dbReference>
<dbReference type="InParanoid" id="B9S7A0"/>
<keyword evidence="2" id="KW-1185">Reference proteome</keyword>
<dbReference type="Proteomes" id="UP000008311">
    <property type="component" value="Unassembled WGS sequence"/>
</dbReference>
<organism evidence="1 2">
    <name type="scientific">Ricinus communis</name>
    <name type="common">Castor bean</name>
    <dbReference type="NCBI Taxonomy" id="3988"/>
    <lineage>
        <taxon>Eukaryota</taxon>
        <taxon>Viridiplantae</taxon>
        <taxon>Streptophyta</taxon>
        <taxon>Embryophyta</taxon>
        <taxon>Tracheophyta</taxon>
        <taxon>Spermatophyta</taxon>
        <taxon>Magnoliopsida</taxon>
        <taxon>eudicotyledons</taxon>
        <taxon>Gunneridae</taxon>
        <taxon>Pentapetalae</taxon>
        <taxon>rosids</taxon>
        <taxon>fabids</taxon>
        <taxon>Malpighiales</taxon>
        <taxon>Euphorbiaceae</taxon>
        <taxon>Acalyphoideae</taxon>
        <taxon>Acalypheae</taxon>
        <taxon>Ricinus</taxon>
    </lineage>
</organism>
<dbReference type="AlphaFoldDB" id="B9S7A0"/>
<sequence>MMRVIKRYQVAGSLWTVKLGREDSTSAQVELYLTASCLALKMALTTYFSLSE</sequence>